<dbReference type="InterPro" id="IPR004474">
    <property type="entry name" value="LytR_CpsA_psr"/>
</dbReference>
<dbReference type="Pfam" id="PF03816">
    <property type="entry name" value="LytR_cpsA_psr"/>
    <property type="match status" value="1"/>
</dbReference>
<dbReference type="Gene3D" id="3.40.630.190">
    <property type="entry name" value="LCP protein"/>
    <property type="match status" value="1"/>
</dbReference>
<feature type="domain" description="Cell envelope-related transcriptional attenuator" evidence="3">
    <location>
        <begin position="108"/>
        <end position="266"/>
    </location>
</feature>
<keyword evidence="2" id="KW-0472">Membrane</keyword>
<keyword evidence="2" id="KW-0812">Transmembrane</keyword>
<proteinExistence type="inferred from homology"/>
<feature type="transmembrane region" description="Helical" evidence="2">
    <location>
        <begin position="25"/>
        <end position="46"/>
    </location>
</feature>
<sequence length="361" mass="40793">MDDRFSQINKALKIELQEKPKSKKVWILFFIFICLAAGIFYAPNFITKDSSSLQRKSVAKEIQATKNRFKAAVVDLPISIFSSFSFDEPKNILLLGISGKGNDAPDLTDTILIAQIKNNPLKINLISIPRDLWVKVPESETLTKINTLYVFGKAAKNQDYGISLAKQKIEEITGLKIDYYFLIDMSVVKQIIDELGGVNVWIAKDIYDPQFPGPNHSYQTFEIKAGWRYLDGETASKYMRTRHSAQGDFDRIQRQQQVLEALKQKLMGLNPISDLPPLLKIAEKFWSNIKTDISLTQLPSLWQIAKQISPEEVNKIVIDREENELVLGDNILIDGQIASILKPGAGIENYSEIQAFIAQGQ</sequence>
<organism evidence="4 5">
    <name type="scientific">Candidatus Portnoybacteria bacterium CG11_big_fil_rev_8_21_14_0_20_40_15</name>
    <dbReference type="NCBI Taxonomy" id="1974817"/>
    <lineage>
        <taxon>Bacteria</taxon>
        <taxon>Candidatus Portnoyibacteriota</taxon>
    </lineage>
</organism>
<reference evidence="4 5" key="1">
    <citation type="submission" date="2017-09" db="EMBL/GenBank/DDBJ databases">
        <title>Depth-based differentiation of microbial function through sediment-hosted aquifers and enrichment of novel symbionts in the deep terrestrial subsurface.</title>
        <authorList>
            <person name="Probst A.J."/>
            <person name="Ladd B."/>
            <person name="Jarett J.K."/>
            <person name="Geller-Mcgrath D.E."/>
            <person name="Sieber C.M."/>
            <person name="Emerson J.B."/>
            <person name="Anantharaman K."/>
            <person name="Thomas B.C."/>
            <person name="Malmstrom R."/>
            <person name="Stieglmeier M."/>
            <person name="Klingl A."/>
            <person name="Woyke T."/>
            <person name="Ryan C.M."/>
            <person name="Banfield J.F."/>
        </authorList>
    </citation>
    <scope>NUCLEOTIDE SEQUENCE [LARGE SCALE GENOMIC DNA]</scope>
    <source>
        <strain evidence="4">CG11_big_fil_rev_8_21_14_0_20_40_15</strain>
    </source>
</reference>
<dbReference type="AlphaFoldDB" id="A0A2H0KTF1"/>
<dbReference type="InterPro" id="IPR050922">
    <property type="entry name" value="LytR/CpsA/Psr_CW_biosynth"/>
</dbReference>
<evidence type="ECO:0000256" key="2">
    <source>
        <dbReference type="SAM" id="Phobius"/>
    </source>
</evidence>
<protein>
    <recommendedName>
        <fullName evidence="3">Cell envelope-related transcriptional attenuator domain-containing protein</fullName>
    </recommendedName>
</protein>
<dbReference type="PANTHER" id="PTHR33392:SF6">
    <property type="entry name" value="POLYISOPRENYL-TEICHOIC ACID--PEPTIDOGLYCAN TEICHOIC ACID TRANSFERASE TAGU"/>
    <property type="match status" value="1"/>
</dbReference>
<evidence type="ECO:0000259" key="3">
    <source>
        <dbReference type="Pfam" id="PF03816"/>
    </source>
</evidence>
<comment type="caution">
    <text evidence="4">The sequence shown here is derived from an EMBL/GenBank/DDBJ whole genome shotgun (WGS) entry which is preliminary data.</text>
</comment>
<name>A0A2H0KTF1_9BACT</name>
<accession>A0A2H0KTF1</accession>
<dbReference type="NCBIfam" id="TIGR00350">
    <property type="entry name" value="lytR_cpsA_psr"/>
    <property type="match status" value="1"/>
</dbReference>
<evidence type="ECO:0000313" key="4">
    <source>
        <dbReference type="EMBL" id="PIQ75377.1"/>
    </source>
</evidence>
<evidence type="ECO:0000313" key="5">
    <source>
        <dbReference type="Proteomes" id="UP000229317"/>
    </source>
</evidence>
<dbReference type="Proteomes" id="UP000229317">
    <property type="component" value="Unassembled WGS sequence"/>
</dbReference>
<comment type="similarity">
    <text evidence="1">Belongs to the LytR/CpsA/Psr (LCP) family.</text>
</comment>
<dbReference type="PANTHER" id="PTHR33392">
    <property type="entry name" value="POLYISOPRENYL-TEICHOIC ACID--PEPTIDOGLYCAN TEICHOIC ACID TRANSFERASE TAGU"/>
    <property type="match status" value="1"/>
</dbReference>
<gene>
    <name evidence="4" type="ORF">COV84_01585</name>
</gene>
<keyword evidence="2" id="KW-1133">Transmembrane helix</keyword>
<evidence type="ECO:0000256" key="1">
    <source>
        <dbReference type="ARBA" id="ARBA00006068"/>
    </source>
</evidence>
<dbReference type="EMBL" id="PCVO01000023">
    <property type="protein sequence ID" value="PIQ75377.1"/>
    <property type="molecule type" value="Genomic_DNA"/>
</dbReference>